<dbReference type="Gene3D" id="1.10.10.60">
    <property type="entry name" value="Homeodomain-like"/>
    <property type="match status" value="1"/>
</dbReference>
<dbReference type="PANTHER" id="PTHR24329">
    <property type="entry name" value="HOMEOBOX PROTEIN ARISTALESS"/>
    <property type="match status" value="1"/>
</dbReference>
<evidence type="ECO:0000256" key="3">
    <source>
        <dbReference type="ARBA" id="ARBA00023155"/>
    </source>
</evidence>
<evidence type="ECO:0000259" key="8">
    <source>
        <dbReference type="PROSITE" id="PS50071"/>
    </source>
</evidence>
<dbReference type="PROSITE" id="PS50071">
    <property type="entry name" value="HOMEOBOX_2"/>
    <property type="match status" value="1"/>
</dbReference>
<accession>A0AAN9TWE7</accession>
<dbReference type="Proteomes" id="UP001367676">
    <property type="component" value="Unassembled WGS sequence"/>
</dbReference>
<keyword evidence="4 5" id="KW-0539">Nucleus</keyword>
<dbReference type="InterPro" id="IPR009057">
    <property type="entry name" value="Homeodomain-like_sf"/>
</dbReference>
<dbReference type="InterPro" id="IPR050649">
    <property type="entry name" value="Paired_Homeobox_TFs"/>
</dbReference>
<dbReference type="AlphaFoldDB" id="A0AAN9TWE7"/>
<feature type="region of interest" description="Disordered" evidence="7">
    <location>
        <begin position="107"/>
        <end position="134"/>
    </location>
</feature>
<keyword evidence="3 5" id="KW-0371">Homeobox</keyword>
<keyword evidence="10" id="KW-1185">Reference proteome</keyword>
<reference evidence="9 10" key="1">
    <citation type="submission" date="2024-03" db="EMBL/GenBank/DDBJ databases">
        <title>Adaptation during the transition from Ophiocordyceps entomopathogen to insect associate is accompanied by gene loss and intensified selection.</title>
        <authorList>
            <person name="Ward C.M."/>
            <person name="Onetto C.A."/>
            <person name="Borneman A.R."/>
        </authorList>
    </citation>
    <scope>NUCLEOTIDE SEQUENCE [LARGE SCALE GENOMIC DNA]</scope>
    <source>
        <strain evidence="9">AWRI1</strain>
        <tissue evidence="9">Single Adult Female</tissue>
    </source>
</reference>
<dbReference type="FunFam" id="1.10.10.60:FF:000252">
    <property type="entry name" value="Retinal homeobox protein Rx-B"/>
    <property type="match status" value="1"/>
</dbReference>
<sequence length="453" mass="49995">MDSSNPFDDSIFPEFSINNLNASNATSVITSSKSLCADNRNHSIQVMLGLQQSDMIFSISPSDQHQMDEHHLTHHHTEDINNIFNSTSPSMVNTVITTQTIKARPISPCTTTSQASPPGLAQHMPKVSTPSNMESVTTTTSEEKIKQEVDTTCNVQTSVIVSEASGVKKNENKSKKNETPTGIKKKKTRTTFTSYQLEELERAFERAPYPDVFAREELAVKLNLSESRVQVWFQNRRAKWRKREPPRKTVYLNSMGSPGNSLATSSYTSLTPFSGNVSPSLSGGASMVNSDPWAYGSSYDLNHLNLLNASANPPYTQYNSTSSSGNVPANPYTNYNILSQNDGGGSLLNAGLYSGNVRGSPSEYSINLNSDELQLNPREYHQPHLNLNDGKPMVNYMAHLSPDRYVDDGAIIHDKDLNRTTSIGGFNIGSALIEDEQAVKDDCSRVKVEYNMY</sequence>
<dbReference type="InterPro" id="IPR001356">
    <property type="entry name" value="HD"/>
</dbReference>
<name>A0AAN9TWE7_9HEMI</name>
<dbReference type="PROSITE" id="PS00027">
    <property type="entry name" value="HOMEOBOX_1"/>
    <property type="match status" value="1"/>
</dbReference>
<comment type="subcellular location">
    <subcellularLocation>
        <location evidence="1 5 6">Nucleus</location>
    </subcellularLocation>
</comment>
<feature type="domain" description="Homeobox" evidence="8">
    <location>
        <begin position="183"/>
        <end position="243"/>
    </location>
</feature>
<evidence type="ECO:0000256" key="6">
    <source>
        <dbReference type="RuleBase" id="RU000682"/>
    </source>
</evidence>
<feature type="DNA-binding region" description="Homeobox" evidence="5">
    <location>
        <begin position="185"/>
        <end position="244"/>
    </location>
</feature>
<evidence type="ECO:0000256" key="2">
    <source>
        <dbReference type="ARBA" id="ARBA00023125"/>
    </source>
</evidence>
<feature type="compositionally biased region" description="Basic and acidic residues" evidence="7">
    <location>
        <begin position="166"/>
        <end position="178"/>
    </location>
</feature>
<dbReference type="GO" id="GO:0000981">
    <property type="term" value="F:DNA-binding transcription factor activity, RNA polymerase II-specific"/>
    <property type="evidence" value="ECO:0007669"/>
    <property type="project" value="InterPro"/>
</dbReference>
<keyword evidence="2 5" id="KW-0238">DNA-binding</keyword>
<dbReference type="InterPro" id="IPR017970">
    <property type="entry name" value="Homeobox_CS"/>
</dbReference>
<proteinExistence type="predicted"/>
<comment type="caution">
    <text evidence="9">The sequence shown here is derived from an EMBL/GenBank/DDBJ whole genome shotgun (WGS) entry which is preliminary data.</text>
</comment>
<dbReference type="EMBL" id="JBBCAQ010000004">
    <property type="protein sequence ID" value="KAK7604186.1"/>
    <property type="molecule type" value="Genomic_DNA"/>
</dbReference>
<dbReference type="SUPFAM" id="SSF46689">
    <property type="entry name" value="Homeodomain-like"/>
    <property type="match status" value="1"/>
</dbReference>
<organism evidence="9 10">
    <name type="scientific">Parthenolecanium corni</name>
    <dbReference type="NCBI Taxonomy" id="536013"/>
    <lineage>
        <taxon>Eukaryota</taxon>
        <taxon>Metazoa</taxon>
        <taxon>Ecdysozoa</taxon>
        <taxon>Arthropoda</taxon>
        <taxon>Hexapoda</taxon>
        <taxon>Insecta</taxon>
        <taxon>Pterygota</taxon>
        <taxon>Neoptera</taxon>
        <taxon>Paraneoptera</taxon>
        <taxon>Hemiptera</taxon>
        <taxon>Sternorrhyncha</taxon>
        <taxon>Coccoidea</taxon>
        <taxon>Coccidae</taxon>
        <taxon>Parthenolecanium</taxon>
    </lineage>
</organism>
<gene>
    <name evidence="9" type="ORF">V9T40_004459</name>
</gene>
<evidence type="ECO:0000313" key="10">
    <source>
        <dbReference type="Proteomes" id="UP001367676"/>
    </source>
</evidence>
<protein>
    <recommendedName>
        <fullName evidence="8">Homeobox domain-containing protein</fullName>
    </recommendedName>
</protein>
<evidence type="ECO:0000256" key="1">
    <source>
        <dbReference type="ARBA" id="ARBA00004123"/>
    </source>
</evidence>
<feature type="region of interest" description="Disordered" evidence="7">
    <location>
        <begin position="166"/>
        <end position="187"/>
    </location>
</feature>
<evidence type="ECO:0000256" key="4">
    <source>
        <dbReference type="ARBA" id="ARBA00023242"/>
    </source>
</evidence>
<dbReference type="GO" id="GO:0005634">
    <property type="term" value="C:nucleus"/>
    <property type="evidence" value="ECO:0007669"/>
    <property type="project" value="UniProtKB-SubCell"/>
</dbReference>
<evidence type="ECO:0000313" key="9">
    <source>
        <dbReference type="EMBL" id="KAK7604186.1"/>
    </source>
</evidence>
<dbReference type="Pfam" id="PF00046">
    <property type="entry name" value="Homeodomain"/>
    <property type="match status" value="1"/>
</dbReference>
<dbReference type="PANTHER" id="PTHR24329:SF543">
    <property type="entry name" value="FI01017P-RELATED"/>
    <property type="match status" value="1"/>
</dbReference>
<dbReference type="CDD" id="cd00086">
    <property type="entry name" value="homeodomain"/>
    <property type="match status" value="1"/>
</dbReference>
<evidence type="ECO:0000256" key="7">
    <source>
        <dbReference type="SAM" id="MobiDB-lite"/>
    </source>
</evidence>
<evidence type="ECO:0000256" key="5">
    <source>
        <dbReference type="PROSITE-ProRule" id="PRU00108"/>
    </source>
</evidence>
<dbReference type="GO" id="GO:0000977">
    <property type="term" value="F:RNA polymerase II transcription regulatory region sequence-specific DNA binding"/>
    <property type="evidence" value="ECO:0007669"/>
    <property type="project" value="TreeGrafter"/>
</dbReference>
<dbReference type="SMART" id="SM00389">
    <property type="entry name" value="HOX"/>
    <property type="match status" value="1"/>
</dbReference>